<name>A0A504U3L7_9HYPH</name>
<evidence type="ECO:0000256" key="3">
    <source>
        <dbReference type="ARBA" id="ARBA00022741"/>
    </source>
</evidence>
<dbReference type="SUPFAM" id="SSF52540">
    <property type="entry name" value="P-loop containing nucleoside triphosphate hydrolases"/>
    <property type="match status" value="1"/>
</dbReference>
<dbReference type="Pfam" id="PF00709">
    <property type="entry name" value="Adenylsucc_synt"/>
    <property type="match status" value="2"/>
</dbReference>
<dbReference type="Proteomes" id="UP000316429">
    <property type="component" value="Unassembled WGS sequence"/>
</dbReference>
<dbReference type="EMBL" id="VFYP01000006">
    <property type="protein sequence ID" value="TPP04955.1"/>
    <property type="molecule type" value="Genomic_DNA"/>
</dbReference>
<dbReference type="HAMAP" id="MF_00011">
    <property type="entry name" value="Adenylosucc_synth"/>
    <property type="match status" value="1"/>
</dbReference>
<feature type="binding site" description="in other chain" evidence="7">
    <location>
        <position position="179"/>
    </location>
    <ligand>
        <name>IMP</name>
        <dbReference type="ChEBI" id="CHEBI:58053"/>
        <note>ligand shared between dimeric partners</note>
    </ligand>
</feature>
<dbReference type="GO" id="GO:0004019">
    <property type="term" value="F:adenylosuccinate synthase activity"/>
    <property type="evidence" value="ECO:0007669"/>
    <property type="project" value="UniProtKB-UniRule"/>
</dbReference>
<evidence type="ECO:0000256" key="1">
    <source>
        <dbReference type="ARBA" id="ARBA00022598"/>
    </source>
</evidence>
<dbReference type="RefSeq" id="WP_140831781.1">
    <property type="nucleotide sequence ID" value="NZ_VFYP01000006.1"/>
</dbReference>
<feature type="binding site" evidence="7">
    <location>
        <begin position="292"/>
        <end position="294"/>
    </location>
    <ligand>
        <name>GTP</name>
        <dbReference type="ChEBI" id="CHEBI:37565"/>
    </ligand>
</feature>
<evidence type="ECO:0000313" key="8">
    <source>
        <dbReference type="EMBL" id="TPP04955.1"/>
    </source>
</evidence>
<proteinExistence type="inferred from homology"/>
<dbReference type="GO" id="GO:0046040">
    <property type="term" value="P:IMP metabolic process"/>
    <property type="evidence" value="ECO:0007669"/>
    <property type="project" value="TreeGrafter"/>
</dbReference>
<feature type="binding site" evidence="7">
    <location>
        <begin position="41"/>
        <end position="43"/>
    </location>
    <ligand>
        <name>GTP</name>
        <dbReference type="ChEBI" id="CHEBI:37565"/>
    </ligand>
</feature>
<feature type="binding site" evidence="7">
    <location>
        <position position="41"/>
    </location>
    <ligand>
        <name>Mg(2+)</name>
        <dbReference type="ChEBI" id="CHEBI:18420"/>
    </ligand>
</feature>
<protein>
    <recommendedName>
        <fullName evidence="7">Adenylosuccinate synthetase</fullName>
        <shortName evidence="7">AMPSase</shortName>
        <shortName evidence="7">AdSS</shortName>
        <ecNumber evidence="7">6.3.4.4</ecNumber>
    </recommendedName>
    <alternativeName>
        <fullName evidence="7">IMP--aspartate ligase</fullName>
    </alternativeName>
</protein>
<keyword evidence="5 7" id="KW-0460">Magnesium</keyword>
<comment type="caution">
    <text evidence="7">Lacks conserved residue(s) required for the propagation of feature annotation.</text>
</comment>
<dbReference type="Gene3D" id="3.90.170.10">
    <property type="entry name" value="Adenylosuccinate Synthetase, subunit A, domain 3"/>
    <property type="match status" value="1"/>
</dbReference>
<evidence type="ECO:0000256" key="6">
    <source>
        <dbReference type="ARBA" id="ARBA00023134"/>
    </source>
</evidence>
<comment type="caution">
    <text evidence="8">The sequence shown here is derived from an EMBL/GenBank/DDBJ whole genome shotgun (WGS) entry which is preliminary data.</text>
</comment>
<evidence type="ECO:0000313" key="9">
    <source>
        <dbReference type="Proteomes" id="UP000316429"/>
    </source>
</evidence>
<dbReference type="GO" id="GO:0005525">
    <property type="term" value="F:GTP binding"/>
    <property type="evidence" value="ECO:0007669"/>
    <property type="project" value="UniProtKB-UniRule"/>
</dbReference>
<dbReference type="Gene3D" id="3.40.440.10">
    <property type="entry name" value="Adenylosuccinate Synthetase, subunit A, domain 1"/>
    <property type="match status" value="2"/>
</dbReference>
<sequence>MPVSVVVGGQFGSEGKGKVAQFIVRSQSAAAVVRVGGPNSGHTAMDCAGHLVTLRQLPAAAISTEAMIFLPAGSLIDTALLLKEIQLLGVSPRRLRIDANASLVTEQHKQVERDEALVETIGSTASGTGASLRERLSRAKFHRLARHEPELQAYIEENTAASLRNLLAAGERVVLEGTQGFGLSLWRTRDFPFATSRDTSAAAFVSEAGLAPHDVDDVVMTLRSFPIRVGGNSGPLPNEIDWPILAKEAELDPDYRELTSATHRVRRIARFDEQVVKDAIISNRPHRIFMNHMDYVDPRWRSAGTSERSTRFVEDIERRIGQSIDYLGYGPDVTKRSDHVRLKRSA</sequence>
<accession>A0A504U3L7</accession>
<comment type="pathway">
    <text evidence="7">Purine metabolism; AMP biosynthesis via de novo pathway; AMP from IMP: step 1/2.</text>
</comment>
<dbReference type="GO" id="GO:0000287">
    <property type="term" value="F:magnesium ion binding"/>
    <property type="evidence" value="ECO:0007669"/>
    <property type="project" value="UniProtKB-UniRule"/>
</dbReference>
<comment type="subcellular location">
    <subcellularLocation>
        <location evidence="7">Cytoplasm</location>
    </subcellularLocation>
</comment>
<feature type="binding site" evidence="7">
    <location>
        <begin position="260"/>
        <end position="266"/>
    </location>
    <ligand>
        <name>substrate</name>
    </ligand>
</feature>
<dbReference type="UniPathway" id="UPA00075">
    <property type="reaction ID" value="UER00335"/>
</dbReference>
<dbReference type="EC" id="6.3.4.4" evidence="7"/>
<comment type="cofactor">
    <cofactor evidence="7">
        <name>Mg(2+)</name>
        <dbReference type="ChEBI" id="CHEBI:18420"/>
    </cofactor>
    <text evidence="7">Binds 1 Mg(2+) ion per subunit.</text>
</comment>
<dbReference type="InterPro" id="IPR042111">
    <property type="entry name" value="Adenylosuccinate_synth_dom3"/>
</dbReference>
<feature type="binding site" description="in other chain" evidence="7">
    <location>
        <position position="195"/>
    </location>
    <ligand>
        <name>IMP</name>
        <dbReference type="ChEBI" id="CHEBI:58053"/>
        <note>ligand shared between dimeric partners</note>
    </ligand>
</feature>
<keyword evidence="4 7" id="KW-0658">Purine biosynthesis</keyword>
<dbReference type="InterPro" id="IPR042109">
    <property type="entry name" value="Adenylosuccinate_synth_dom1"/>
</dbReference>
<dbReference type="SMART" id="SM00788">
    <property type="entry name" value="Adenylsucc_synt"/>
    <property type="match status" value="1"/>
</dbReference>
<comment type="function">
    <text evidence="7">Plays an important role in the de novo pathway of purine nucleotide biosynthesis. Catalyzes the first committed step in the biosynthesis of AMP from IMP.</text>
</comment>
<gene>
    <name evidence="7" type="primary">purA</name>
    <name evidence="8" type="ORF">FJQ55_21245</name>
</gene>
<keyword evidence="1 7" id="KW-0436">Ligase</keyword>
<dbReference type="GO" id="GO:0005737">
    <property type="term" value="C:cytoplasm"/>
    <property type="evidence" value="ECO:0007669"/>
    <property type="project" value="UniProtKB-SubCell"/>
</dbReference>
<evidence type="ECO:0000256" key="7">
    <source>
        <dbReference type="HAMAP-Rule" id="MF_00011"/>
    </source>
</evidence>
<keyword evidence="3 7" id="KW-0547">Nucleotide-binding</keyword>
<keyword evidence="6 7" id="KW-0342">GTP-binding</keyword>
<evidence type="ECO:0000256" key="4">
    <source>
        <dbReference type="ARBA" id="ARBA00022755"/>
    </source>
</evidence>
<dbReference type="GO" id="GO:0044208">
    <property type="term" value="P:'de novo' AMP biosynthetic process"/>
    <property type="evidence" value="ECO:0007669"/>
    <property type="project" value="UniProtKB-UniRule"/>
</dbReference>
<keyword evidence="9" id="KW-1185">Reference proteome</keyword>
<dbReference type="PANTHER" id="PTHR11846:SF0">
    <property type="entry name" value="ADENYLOSUCCINATE SYNTHETASE"/>
    <property type="match status" value="1"/>
</dbReference>
<dbReference type="PANTHER" id="PTHR11846">
    <property type="entry name" value="ADENYLOSUCCINATE SYNTHETASE"/>
    <property type="match status" value="1"/>
</dbReference>
<organism evidence="8 9">
    <name type="scientific">Rhizobium glycinendophyticum</name>
    <dbReference type="NCBI Taxonomy" id="2589807"/>
    <lineage>
        <taxon>Bacteria</taxon>
        <taxon>Pseudomonadati</taxon>
        <taxon>Pseudomonadota</taxon>
        <taxon>Alphaproteobacteria</taxon>
        <taxon>Hyphomicrobiales</taxon>
        <taxon>Rhizobiaceae</taxon>
        <taxon>Rhizobium/Agrobacterium group</taxon>
        <taxon>Rhizobium</taxon>
    </lineage>
</organism>
<feature type="binding site" description="in other chain" evidence="7">
    <location>
        <position position="124"/>
    </location>
    <ligand>
        <name>IMP</name>
        <dbReference type="ChEBI" id="CHEBI:58053"/>
        <note>ligand shared between dimeric partners</note>
    </ligand>
</feature>
<dbReference type="InterPro" id="IPR001114">
    <property type="entry name" value="Adenylosuccinate_synthetase"/>
</dbReference>
<dbReference type="InterPro" id="IPR027417">
    <property type="entry name" value="P-loop_NTPase"/>
</dbReference>
<evidence type="ECO:0000256" key="5">
    <source>
        <dbReference type="ARBA" id="ARBA00022842"/>
    </source>
</evidence>
<keyword evidence="7" id="KW-0963">Cytoplasm</keyword>
<feature type="binding site" description="in other chain" evidence="7">
    <location>
        <begin position="39"/>
        <end position="42"/>
    </location>
    <ligand>
        <name>IMP</name>
        <dbReference type="ChEBI" id="CHEBI:58053"/>
        <note>ligand shared between dimeric partners</note>
    </ligand>
</feature>
<dbReference type="OrthoDB" id="9807553at2"/>
<comment type="catalytic activity">
    <reaction evidence="7">
        <text>IMP + L-aspartate + GTP = N(6)-(1,2-dicarboxyethyl)-AMP + GDP + phosphate + 2 H(+)</text>
        <dbReference type="Rhea" id="RHEA:15753"/>
        <dbReference type="ChEBI" id="CHEBI:15378"/>
        <dbReference type="ChEBI" id="CHEBI:29991"/>
        <dbReference type="ChEBI" id="CHEBI:37565"/>
        <dbReference type="ChEBI" id="CHEBI:43474"/>
        <dbReference type="ChEBI" id="CHEBI:57567"/>
        <dbReference type="ChEBI" id="CHEBI:58053"/>
        <dbReference type="ChEBI" id="CHEBI:58189"/>
        <dbReference type="EC" id="6.3.4.4"/>
    </reaction>
</comment>
<comment type="subunit">
    <text evidence="7">Homodimer.</text>
</comment>
<feature type="binding site" evidence="7">
    <location>
        <position position="138"/>
    </location>
    <ligand>
        <name>IMP</name>
        <dbReference type="ChEBI" id="CHEBI:58053"/>
        <note>ligand shared between dimeric partners</note>
    </ligand>
</feature>
<reference evidence="8 9" key="1">
    <citation type="submission" date="2019-06" db="EMBL/GenBank/DDBJ databases">
        <title>Rhizobium sp. CL12 isolated from roots of soybean.</title>
        <authorList>
            <person name="Wang C."/>
        </authorList>
    </citation>
    <scope>NUCLEOTIDE SEQUENCE [LARGE SCALE GENOMIC DNA]</scope>
    <source>
        <strain evidence="8 9">CL12</strain>
    </source>
</reference>
<feature type="binding site" evidence="7">
    <location>
        <position position="266"/>
    </location>
    <ligand>
        <name>GTP</name>
        <dbReference type="ChEBI" id="CHEBI:37565"/>
    </ligand>
</feature>
<evidence type="ECO:0000256" key="2">
    <source>
        <dbReference type="ARBA" id="ARBA00022723"/>
    </source>
</evidence>
<keyword evidence="2 7" id="KW-0479">Metal-binding</keyword>
<feature type="binding site" description="in other chain" evidence="7">
    <location>
        <position position="264"/>
    </location>
    <ligand>
        <name>IMP</name>
        <dbReference type="ChEBI" id="CHEBI:58053"/>
        <note>ligand shared between dimeric partners</note>
    </ligand>
</feature>
<dbReference type="AlphaFoldDB" id="A0A504U3L7"/>
<feature type="active site" description="Proton donor" evidence="7">
    <location>
        <position position="42"/>
    </location>
</feature>
<comment type="similarity">
    <text evidence="7">Belongs to the adenylosuccinate synthetase family.</text>
</comment>